<dbReference type="AlphaFoldDB" id="A0A0A9GN21"/>
<accession>A0A0A9GN21</accession>
<organism evidence="1">
    <name type="scientific">Arundo donax</name>
    <name type="common">Giant reed</name>
    <name type="synonym">Donax arundinaceus</name>
    <dbReference type="NCBI Taxonomy" id="35708"/>
    <lineage>
        <taxon>Eukaryota</taxon>
        <taxon>Viridiplantae</taxon>
        <taxon>Streptophyta</taxon>
        <taxon>Embryophyta</taxon>
        <taxon>Tracheophyta</taxon>
        <taxon>Spermatophyta</taxon>
        <taxon>Magnoliopsida</taxon>
        <taxon>Liliopsida</taxon>
        <taxon>Poales</taxon>
        <taxon>Poaceae</taxon>
        <taxon>PACMAD clade</taxon>
        <taxon>Arundinoideae</taxon>
        <taxon>Arundineae</taxon>
        <taxon>Arundo</taxon>
    </lineage>
</organism>
<reference evidence="1" key="2">
    <citation type="journal article" date="2015" name="Data Brief">
        <title>Shoot transcriptome of the giant reed, Arundo donax.</title>
        <authorList>
            <person name="Barrero R.A."/>
            <person name="Guerrero F.D."/>
            <person name="Moolhuijzen P."/>
            <person name="Goolsby J.A."/>
            <person name="Tidwell J."/>
            <person name="Bellgard S.E."/>
            <person name="Bellgard M.I."/>
        </authorList>
    </citation>
    <scope>NUCLEOTIDE SEQUENCE</scope>
    <source>
        <tissue evidence="1">Shoot tissue taken approximately 20 cm above the soil surface</tissue>
    </source>
</reference>
<sequence length="73" mass="8766">MHMNPPKWRIEAKQTDSKLLSSNKMLSSTHCCNKCTLDSTIYRDDNQWTYATLIHFRQFMMETNKLNNLIQWL</sequence>
<proteinExistence type="predicted"/>
<protein>
    <submittedName>
        <fullName evidence="1">Uncharacterized protein</fullName>
    </submittedName>
</protein>
<evidence type="ECO:0000313" key="1">
    <source>
        <dbReference type="EMBL" id="JAE22048.1"/>
    </source>
</evidence>
<name>A0A0A9GN21_ARUDO</name>
<dbReference type="EMBL" id="GBRH01175848">
    <property type="protein sequence ID" value="JAE22048.1"/>
    <property type="molecule type" value="Transcribed_RNA"/>
</dbReference>
<reference evidence="1" key="1">
    <citation type="submission" date="2014-09" db="EMBL/GenBank/DDBJ databases">
        <authorList>
            <person name="Magalhaes I.L.F."/>
            <person name="Oliveira U."/>
            <person name="Santos F.R."/>
            <person name="Vidigal T.H.D.A."/>
            <person name="Brescovit A.D."/>
            <person name="Santos A.J."/>
        </authorList>
    </citation>
    <scope>NUCLEOTIDE SEQUENCE</scope>
    <source>
        <tissue evidence="1">Shoot tissue taken approximately 20 cm above the soil surface</tissue>
    </source>
</reference>